<dbReference type="InterPro" id="IPR027396">
    <property type="entry name" value="DsrEFH-like"/>
</dbReference>
<dbReference type="PANTHER" id="PTHR37526">
    <property type="entry name" value="PROTEIN TUSB"/>
    <property type="match status" value="1"/>
</dbReference>
<dbReference type="GO" id="GO:1990228">
    <property type="term" value="C:sulfurtransferase complex"/>
    <property type="evidence" value="ECO:0007669"/>
    <property type="project" value="TreeGrafter"/>
</dbReference>
<proteinExistence type="predicted"/>
<organism evidence="1 2">
    <name type="scientific">Marinobacter adhaerens</name>
    <dbReference type="NCBI Taxonomy" id="1033846"/>
    <lineage>
        <taxon>Bacteria</taxon>
        <taxon>Pseudomonadati</taxon>
        <taxon>Pseudomonadota</taxon>
        <taxon>Gammaproteobacteria</taxon>
        <taxon>Pseudomonadales</taxon>
        <taxon>Marinobacteraceae</taxon>
        <taxon>Marinobacter</taxon>
    </lineage>
</organism>
<evidence type="ECO:0000313" key="2">
    <source>
        <dbReference type="Proteomes" id="UP000536442"/>
    </source>
</evidence>
<protein>
    <submittedName>
        <fullName evidence="1">Sulfurtransferase complex subunit TusB</fullName>
    </submittedName>
</protein>
<dbReference type="NCBIfam" id="TIGR03011">
    <property type="entry name" value="sulf_tusB_dsrH"/>
    <property type="match status" value="1"/>
</dbReference>
<dbReference type="EMBL" id="JABEVQ010000002">
    <property type="protein sequence ID" value="NWN90518.1"/>
    <property type="molecule type" value="Genomic_DNA"/>
</dbReference>
<keyword evidence="2" id="KW-1185">Reference proteome</keyword>
<gene>
    <name evidence="1" type="primary">dsrH</name>
    <name evidence="1" type="ORF">HLV39_03255</name>
</gene>
<dbReference type="AlphaFoldDB" id="A0A851HWW9"/>
<dbReference type="GO" id="GO:0002143">
    <property type="term" value="P:tRNA wobble position uridine thiolation"/>
    <property type="evidence" value="ECO:0007669"/>
    <property type="project" value="InterPro"/>
</dbReference>
<dbReference type="GO" id="GO:0016740">
    <property type="term" value="F:transferase activity"/>
    <property type="evidence" value="ECO:0007669"/>
    <property type="project" value="UniProtKB-KW"/>
</dbReference>
<dbReference type="Gene3D" id="3.40.1260.10">
    <property type="entry name" value="DsrEFH-like"/>
    <property type="match status" value="1"/>
</dbReference>
<accession>A0A851HWW9</accession>
<dbReference type="InterPro" id="IPR007215">
    <property type="entry name" value="Sulphur_relay_TusB/DsrH"/>
</dbReference>
<name>A0A851HWW9_9GAMM</name>
<evidence type="ECO:0000313" key="1">
    <source>
        <dbReference type="EMBL" id="NWN90518.1"/>
    </source>
</evidence>
<reference evidence="1 2" key="1">
    <citation type="submission" date="2020-03" db="EMBL/GenBank/DDBJ databases">
        <title>Metagenomic, metatranscriptomic, and metabolomic analyses revealed the key microbes and metabolic features during the fermentation of ganjang, Korean traditional soy sauce.</title>
        <authorList>
            <person name="Chun B.H."/>
            <person name="Jeon C.O."/>
        </authorList>
    </citation>
    <scope>NUCLEOTIDE SEQUENCE [LARGE SCALE GENOMIC DNA]</scope>
    <source>
        <strain evidence="1 2">KG14</strain>
    </source>
</reference>
<comment type="caution">
    <text evidence="1">The sequence shown here is derived from an EMBL/GenBank/DDBJ whole genome shotgun (WGS) entry which is preliminary data.</text>
</comment>
<dbReference type="Pfam" id="PF04077">
    <property type="entry name" value="DsrH"/>
    <property type="match status" value="1"/>
</dbReference>
<dbReference type="PANTHER" id="PTHR37526:SF1">
    <property type="entry name" value="PROTEIN TUSB"/>
    <property type="match status" value="1"/>
</dbReference>
<dbReference type="SUPFAM" id="SSF75169">
    <property type="entry name" value="DsrEFH-like"/>
    <property type="match status" value="1"/>
</dbReference>
<sequence>MSDIKTLHILNKPPEHPRTQQCLEALNPGDALLLIENAVLAITMSVEAEVAVPVFALAPDVVARGLGQSPRGASASLVDFPVMVNLTASAQNVISW</sequence>
<dbReference type="Proteomes" id="UP000536442">
    <property type="component" value="Unassembled WGS sequence"/>
</dbReference>
<keyword evidence="1" id="KW-0808">Transferase</keyword>